<keyword evidence="1" id="KW-0802">TPR repeat</keyword>
<dbReference type="Proteomes" id="UP000027586">
    <property type="component" value="Unassembled WGS sequence"/>
</dbReference>
<dbReference type="VEuPathDB" id="FungiDB:LCOR_06019.1"/>
<dbReference type="PROSITE" id="PS50005">
    <property type="entry name" value="TPR"/>
    <property type="match status" value="1"/>
</dbReference>
<feature type="repeat" description="TPR" evidence="1">
    <location>
        <begin position="78"/>
        <end position="111"/>
    </location>
</feature>
<keyword evidence="4" id="KW-1185">Reference proteome</keyword>
<accession>A0A068RYW5</accession>
<dbReference type="InterPro" id="IPR019734">
    <property type="entry name" value="TPR_rpt"/>
</dbReference>
<comment type="caution">
    <text evidence="3">The sequence shown here is derived from an EMBL/GenBank/DDBJ whole genome shotgun (WGS) entry which is preliminary data.</text>
</comment>
<dbReference type="InterPro" id="IPR011990">
    <property type="entry name" value="TPR-like_helical_dom_sf"/>
</dbReference>
<evidence type="ECO:0000313" key="4">
    <source>
        <dbReference type="Proteomes" id="UP000027586"/>
    </source>
</evidence>
<dbReference type="EMBL" id="CBTN010000025">
    <property type="protein sequence ID" value="CDH54802.1"/>
    <property type="molecule type" value="Genomic_DNA"/>
</dbReference>
<dbReference type="SUPFAM" id="SSF52047">
    <property type="entry name" value="RNI-like"/>
    <property type="match status" value="2"/>
</dbReference>
<dbReference type="InterPro" id="IPR032675">
    <property type="entry name" value="LRR_dom_sf"/>
</dbReference>
<evidence type="ECO:0000256" key="2">
    <source>
        <dbReference type="SAM" id="MobiDB-lite"/>
    </source>
</evidence>
<sequence>MTVEENINWSELLNNPIVTAQHGNDGSLIAAATESLQQAAHQFVKVLNDRAQLLANSAQFDTALRDAAAIIAISPGSGPGYLCMGDVYCQKGRYAAAISIYDQGLEEVPELDPYYQQLLQQRIAAETNNDKRIDFICRLPLDVVVTNIIPRAGLNCYSESSCEYLFVSRAWQERFLQQSNGLYFDFGQEEDTFKAGHNQLVRFAPYIQKLSGSVFDDAELKDLFSRARFSNLKDLRICCDSTTLCLPLLNGLPLISDSLTHLEIVGLTTLPLRDILESCPNLVSLATEDIDIDISSLPVSHHPQITHLSLYDIPGEEPPSHDDVIHLLSRFPSLLSFGISPTPDPNILPILHEHCPYLQVLHFGSIGKRLDAVDVHPRRKGIKSARLGGEIGYYITRSGLNEFLHLHRASLEEIEVYDDINEDGSHWRLENGRDAPPPPPPPLRSRYAPTSQAEDSFMQLVSIDFSKSESASSHEFVLLLISNAPNLKAINLRISHLRHEITNAMIKLRHLCKLEITRWQWGDYSDDYEGIIQFLEHHVGLGKKSTLNEITVTTRTMASEATWIPFIAKLQCLTKLKLLADVIHADFLPVMEKIGRGCPALEELTLGVRGCNIGDRIIASLCQHSNLKCLRIGSTSLNPGSLILINLLPSLESLYLECNIPDSVMKMLREHVNKVVINKPC</sequence>
<dbReference type="PANTHER" id="PTHR13318:SF95">
    <property type="entry name" value="F-BOX PROTEIN YLR352W"/>
    <property type="match status" value="1"/>
</dbReference>
<dbReference type="AlphaFoldDB" id="A0A068RYW5"/>
<dbReference type="Gene3D" id="1.25.40.10">
    <property type="entry name" value="Tetratricopeptide repeat domain"/>
    <property type="match status" value="1"/>
</dbReference>
<protein>
    <submittedName>
        <fullName evidence="3">Uncharacterized protein</fullName>
    </submittedName>
</protein>
<evidence type="ECO:0000313" key="3">
    <source>
        <dbReference type="EMBL" id="CDH54802.1"/>
    </source>
</evidence>
<dbReference type="GO" id="GO:0019005">
    <property type="term" value="C:SCF ubiquitin ligase complex"/>
    <property type="evidence" value="ECO:0007669"/>
    <property type="project" value="TreeGrafter"/>
</dbReference>
<proteinExistence type="predicted"/>
<dbReference type="SMART" id="SM00028">
    <property type="entry name" value="TPR"/>
    <property type="match status" value="2"/>
</dbReference>
<feature type="region of interest" description="Disordered" evidence="2">
    <location>
        <begin position="427"/>
        <end position="448"/>
    </location>
</feature>
<gene>
    <name evidence="3" type="ORF">LCOR_06019.1</name>
</gene>
<dbReference type="Pfam" id="PF14559">
    <property type="entry name" value="TPR_19"/>
    <property type="match status" value="1"/>
</dbReference>
<name>A0A068RYW5_9FUNG</name>
<dbReference type="Gene3D" id="3.80.10.10">
    <property type="entry name" value="Ribonuclease Inhibitor"/>
    <property type="match status" value="2"/>
</dbReference>
<evidence type="ECO:0000256" key="1">
    <source>
        <dbReference type="PROSITE-ProRule" id="PRU00339"/>
    </source>
</evidence>
<dbReference type="OrthoDB" id="2243253at2759"/>
<dbReference type="PANTHER" id="PTHR13318">
    <property type="entry name" value="PARTNER OF PAIRED, ISOFORM B-RELATED"/>
    <property type="match status" value="1"/>
</dbReference>
<dbReference type="GO" id="GO:0031146">
    <property type="term" value="P:SCF-dependent proteasomal ubiquitin-dependent protein catabolic process"/>
    <property type="evidence" value="ECO:0007669"/>
    <property type="project" value="TreeGrafter"/>
</dbReference>
<organism evidence="3 4">
    <name type="scientific">Lichtheimia corymbifera JMRC:FSU:9682</name>
    <dbReference type="NCBI Taxonomy" id="1263082"/>
    <lineage>
        <taxon>Eukaryota</taxon>
        <taxon>Fungi</taxon>
        <taxon>Fungi incertae sedis</taxon>
        <taxon>Mucoromycota</taxon>
        <taxon>Mucoromycotina</taxon>
        <taxon>Mucoromycetes</taxon>
        <taxon>Mucorales</taxon>
        <taxon>Lichtheimiaceae</taxon>
        <taxon>Lichtheimia</taxon>
    </lineage>
</organism>
<reference evidence="3" key="1">
    <citation type="submission" date="2013-08" db="EMBL/GenBank/DDBJ databases">
        <title>Gene expansion shapes genome architecture in the human pathogen Lichtheimia corymbifera: an evolutionary genomics analysis in the ancient terrestrial Mucorales (Mucoromycotina).</title>
        <authorList>
            <person name="Schwartze V.U."/>
            <person name="Winter S."/>
            <person name="Shelest E."/>
            <person name="Marcet-Houben M."/>
            <person name="Horn F."/>
            <person name="Wehner S."/>
            <person name="Hoffmann K."/>
            <person name="Riege K."/>
            <person name="Sammeth M."/>
            <person name="Nowrousian M."/>
            <person name="Valiante V."/>
            <person name="Linde J."/>
            <person name="Jacobsen I.D."/>
            <person name="Marz M."/>
            <person name="Brakhage A.A."/>
            <person name="Gabaldon T."/>
            <person name="Bocker S."/>
            <person name="Voigt K."/>
        </authorList>
    </citation>
    <scope>NUCLEOTIDE SEQUENCE [LARGE SCALE GENOMIC DNA]</scope>
    <source>
        <strain evidence="3">FSU 9682</strain>
    </source>
</reference>
<dbReference type="SUPFAM" id="SSF48452">
    <property type="entry name" value="TPR-like"/>
    <property type="match status" value="1"/>
</dbReference>